<dbReference type="AlphaFoldDB" id="A0A3M9NR34"/>
<dbReference type="OrthoDB" id="677051at2"/>
<dbReference type="SUPFAM" id="SSF52833">
    <property type="entry name" value="Thioredoxin-like"/>
    <property type="match status" value="1"/>
</dbReference>
<dbReference type="RefSeq" id="WP_123118826.1">
    <property type="nucleotide sequence ID" value="NZ_RJJR01000001.1"/>
</dbReference>
<dbReference type="InterPro" id="IPR036249">
    <property type="entry name" value="Thioredoxin-like_sf"/>
</dbReference>
<accession>A0A3M9NR34</accession>
<evidence type="ECO:0000313" key="1">
    <source>
        <dbReference type="EMBL" id="RNI39935.1"/>
    </source>
</evidence>
<gene>
    <name evidence="1" type="primary">ytxJ</name>
    <name evidence="1" type="ORF">EFY79_01130</name>
</gene>
<keyword evidence="2" id="KW-1185">Reference proteome</keyword>
<dbReference type="InterPro" id="IPR022551">
    <property type="entry name" value="BrxC"/>
</dbReference>
<dbReference type="EMBL" id="RJJR01000001">
    <property type="protein sequence ID" value="RNI39935.1"/>
    <property type="molecule type" value="Genomic_DNA"/>
</dbReference>
<protein>
    <submittedName>
        <fullName evidence="1">Bacillithiol system redox-active protein YtxJ</fullName>
    </submittedName>
</protein>
<comment type="caution">
    <text evidence="1">The sequence shown here is derived from an EMBL/GenBank/DDBJ whole genome shotgun (WGS) entry which is preliminary data.</text>
</comment>
<dbReference type="Gene3D" id="3.40.30.10">
    <property type="entry name" value="Glutaredoxin"/>
    <property type="match status" value="1"/>
</dbReference>
<name>A0A3M9NR34_9BACT</name>
<dbReference type="NCBIfam" id="TIGR04019">
    <property type="entry name" value="B_thiol_YtxJ"/>
    <property type="match status" value="1"/>
</dbReference>
<dbReference type="Proteomes" id="UP000267223">
    <property type="component" value="Unassembled WGS sequence"/>
</dbReference>
<sequence length="111" mass="12787">MNWILLENEKQLDEIISASNTTPQVIFKHSTRCGTSKMVKNRLERNDNPAGINFYLVDLFKYRNISNRIASQFNVMHESPQVLVINNGNCIYDESHSAIVFDEIEEVVAQK</sequence>
<proteinExistence type="predicted"/>
<dbReference type="Pfam" id="PF11009">
    <property type="entry name" value="BrxC"/>
    <property type="match status" value="1"/>
</dbReference>
<organism evidence="1 2">
    <name type="scientific">Hanamia caeni</name>
    <dbReference type="NCBI Taxonomy" id="2294116"/>
    <lineage>
        <taxon>Bacteria</taxon>
        <taxon>Pseudomonadati</taxon>
        <taxon>Bacteroidota</taxon>
        <taxon>Chitinophagia</taxon>
        <taxon>Chitinophagales</taxon>
        <taxon>Chitinophagaceae</taxon>
        <taxon>Hanamia</taxon>
    </lineage>
</organism>
<evidence type="ECO:0000313" key="2">
    <source>
        <dbReference type="Proteomes" id="UP000267223"/>
    </source>
</evidence>
<reference evidence="1 2" key="1">
    <citation type="submission" date="2018-11" db="EMBL/GenBank/DDBJ databases">
        <title>Draft genome sequence of Ferruginibacter sp. BO-59.</title>
        <authorList>
            <person name="Im W.T."/>
        </authorList>
    </citation>
    <scope>NUCLEOTIDE SEQUENCE [LARGE SCALE GENOMIC DNA]</scope>
    <source>
        <strain evidence="1 2">BO-59</strain>
    </source>
</reference>